<dbReference type="Proteomes" id="UP000198972">
    <property type="component" value="Unassembled WGS sequence"/>
</dbReference>
<evidence type="ECO:0000313" key="2">
    <source>
        <dbReference type="Proteomes" id="UP000198972"/>
    </source>
</evidence>
<gene>
    <name evidence="1" type="ORF">SAMN04488542_103220</name>
</gene>
<dbReference type="EMBL" id="FNBG01000003">
    <property type="protein sequence ID" value="SDE92231.1"/>
    <property type="molecule type" value="Genomic_DNA"/>
</dbReference>
<accession>A0A1G7GVV7</accession>
<name>A0A1G7GVV7_9BACL</name>
<evidence type="ECO:0000313" key="1">
    <source>
        <dbReference type="EMBL" id="SDE92231.1"/>
    </source>
</evidence>
<dbReference type="RefSeq" id="WP_091227239.1">
    <property type="nucleotide sequence ID" value="NZ_FNBG01000003.1"/>
</dbReference>
<organism evidence="1 2">
    <name type="scientific">Fontibacillus panacisegetis</name>
    <dbReference type="NCBI Taxonomy" id="670482"/>
    <lineage>
        <taxon>Bacteria</taxon>
        <taxon>Bacillati</taxon>
        <taxon>Bacillota</taxon>
        <taxon>Bacilli</taxon>
        <taxon>Bacillales</taxon>
        <taxon>Paenibacillaceae</taxon>
        <taxon>Fontibacillus</taxon>
    </lineage>
</organism>
<reference evidence="1 2" key="1">
    <citation type="submission" date="2016-10" db="EMBL/GenBank/DDBJ databases">
        <authorList>
            <person name="de Groot N.N."/>
        </authorList>
    </citation>
    <scope>NUCLEOTIDE SEQUENCE [LARGE SCALE GENOMIC DNA]</scope>
    <source>
        <strain evidence="1 2">DSM 28129</strain>
    </source>
</reference>
<dbReference type="OrthoDB" id="2847766at2"/>
<keyword evidence="2" id="KW-1185">Reference proteome</keyword>
<dbReference type="STRING" id="670482.SAMN04488542_103220"/>
<dbReference type="AlphaFoldDB" id="A0A1G7GVV7"/>
<protein>
    <submittedName>
        <fullName evidence="1">Uncharacterized protein</fullName>
    </submittedName>
</protein>
<proteinExistence type="predicted"/>
<sequence length="258" mass="29893">MLFQMCYGPEIEVIYEELRAKPGMDANGLKTKFQYREEGDITSLIECALTVLEDLQFIYKDKARFYVSQNKAWSNKEVFLRLRGISTSDNMPSDSLDNLFTTIFEEFFVKPDRLFVSNIHYQVNSQLMKTVVGHEKVNAWKRMMECWGLGRRVYSGFYALPQLSLMRSIIERNETWEGGLHLFCERFIHPVIPCLTSEGNIYKGIIFSLMGLAEAGEIELSYVQDFPYKSYGPKNTLNWIKVEGRCDTNASLSQQKFA</sequence>